<proteinExistence type="predicted"/>
<dbReference type="RefSeq" id="WP_078346746.1">
    <property type="nucleotide sequence ID" value="NZ_MBTF01000002.1"/>
</dbReference>
<dbReference type="EMBL" id="MBTF01000002">
    <property type="protein sequence ID" value="OOQ61458.1"/>
    <property type="molecule type" value="Genomic_DNA"/>
</dbReference>
<gene>
    <name evidence="2" type="ORF">BC343_21080</name>
</gene>
<dbReference type="InterPro" id="IPR024467">
    <property type="entry name" value="Xre/MbcA/ParS-like_toxin-bd"/>
</dbReference>
<keyword evidence="3" id="KW-1185">Reference proteome</keyword>
<dbReference type="Proteomes" id="UP000189739">
    <property type="component" value="Unassembled WGS sequence"/>
</dbReference>
<dbReference type="NCBIfam" id="TIGR02293">
    <property type="entry name" value="TAS_TIGR02293"/>
    <property type="match status" value="1"/>
</dbReference>
<feature type="domain" description="Antitoxin Xre/MbcA/ParS-like toxin-binding" evidence="1">
    <location>
        <begin position="100"/>
        <end position="150"/>
    </location>
</feature>
<dbReference type="STRING" id="1792845.BC343_21080"/>
<evidence type="ECO:0000313" key="3">
    <source>
        <dbReference type="Proteomes" id="UP000189739"/>
    </source>
</evidence>
<comment type="caution">
    <text evidence="2">The sequence shown here is derived from an EMBL/GenBank/DDBJ whole genome shotgun (WGS) entry which is preliminary data.</text>
</comment>
<dbReference type="AlphaFoldDB" id="A0A1S9PLM7"/>
<dbReference type="OrthoDB" id="5770459at2"/>
<dbReference type="Pfam" id="PF09722">
    <property type="entry name" value="Xre_MbcA_ParS_C"/>
    <property type="match status" value="1"/>
</dbReference>
<evidence type="ECO:0000313" key="2">
    <source>
        <dbReference type="EMBL" id="OOQ61458.1"/>
    </source>
</evidence>
<name>A0A1S9PLM7_9SPHI</name>
<reference evidence="2 3" key="1">
    <citation type="submission" date="2016-07" db="EMBL/GenBank/DDBJ databases">
        <title>Genomic analysis of zinc-resistant bacterium Mucilaginibacter pedocola TBZ30.</title>
        <authorList>
            <person name="Huang J."/>
            <person name="Tang J."/>
        </authorList>
    </citation>
    <scope>NUCLEOTIDE SEQUENCE [LARGE SCALE GENOMIC DNA]</scope>
    <source>
        <strain evidence="2 3">TBZ30</strain>
    </source>
</reference>
<organism evidence="2 3">
    <name type="scientific">Mucilaginibacter pedocola</name>
    <dbReference type="NCBI Taxonomy" id="1792845"/>
    <lineage>
        <taxon>Bacteria</taxon>
        <taxon>Pseudomonadati</taxon>
        <taxon>Bacteroidota</taxon>
        <taxon>Sphingobacteriia</taxon>
        <taxon>Sphingobacteriales</taxon>
        <taxon>Sphingobacteriaceae</taxon>
        <taxon>Mucilaginibacter</taxon>
    </lineage>
</organism>
<dbReference type="InterPro" id="IPR011979">
    <property type="entry name" value="Antitox_Xre"/>
</dbReference>
<protein>
    <recommendedName>
        <fullName evidence="1">Antitoxin Xre/MbcA/ParS-like toxin-binding domain-containing protein</fullName>
    </recommendedName>
</protein>
<sequence>MVISEKKDISSGNSLLKLLGGAKLIDAPVTSEFDLIGLSNRGIKKASLDALIGHLGISKKAFAENILNLSVKTFERKNDDDLLDSRTSSHIIEIAKVTEHAFEVFGDEAKAQRWLNTEIRALNYMKPIDLFHILTGLVMVDNILGRIEHGVYS</sequence>
<evidence type="ECO:0000259" key="1">
    <source>
        <dbReference type="Pfam" id="PF09722"/>
    </source>
</evidence>
<accession>A0A1S9PLM7</accession>